<gene>
    <name evidence="1" type="ORF">OXPF_42120</name>
</gene>
<dbReference type="Pfam" id="PF09582">
    <property type="entry name" value="AnfO_nitrog"/>
    <property type="match status" value="1"/>
</dbReference>
<dbReference type="NCBIfam" id="TIGR02940">
    <property type="entry name" value="anfO_nitrog"/>
    <property type="match status" value="1"/>
</dbReference>
<organism evidence="1 2">
    <name type="scientific">Oxobacter pfennigii</name>
    <dbReference type="NCBI Taxonomy" id="36849"/>
    <lineage>
        <taxon>Bacteria</taxon>
        <taxon>Bacillati</taxon>
        <taxon>Bacillota</taxon>
        <taxon>Clostridia</taxon>
        <taxon>Eubacteriales</taxon>
        <taxon>Clostridiaceae</taxon>
        <taxon>Oxobacter</taxon>
    </lineage>
</organism>
<evidence type="ECO:0000313" key="2">
    <source>
        <dbReference type="Proteomes" id="UP000050326"/>
    </source>
</evidence>
<accession>A0A0P8WW09</accession>
<keyword evidence="2" id="KW-1185">Reference proteome</keyword>
<dbReference type="EMBL" id="LKET01000068">
    <property type="protein sequence ID" value="KPU42427.1"/>
    <property type="molecule type" value="Genomic_DNA"/>
</dbReference>
<dbReference type="AlphaFoldDB" id="A0A0P8WW09"/>
<reference evidence="1 2" key="1">
    <citation type="submission" date="2015-09" db="EMBL/GenBank/DDBJ databases">
        <title>Genome sequence of Oxobacter pfennigii DSM 3222.</title>
        <authorList>
            <person name="Poehlein A."/>
            <person name="Bengelsdorf F.R."/>
            <person name="Schiel-Bengelsdorf B."/>
            <person name="Duerre P."/>
            <person name="Daniel R."/>
        </authorList>
    </citation>
    <scope>NUCLEOTIDE SEQUENCE [LARGE SCALE GENOMIC DNA]</scope>
    <source>
        <strain evidence="1 2">DSM 3222</strain>
    </source>
</reference>
<name>A0A0P8WW09_9CLOT</name>
<comment type="caution">
    <text evidence="1">The sequence shown here is derived from an EMBL/GenBank/DDBJ whole genome shotgun (WGS) entry which is preliminary data.</text>
</comment>
<evidence type="ECO:0000313" key="1">
    <source>
        <dbReference type="EMBL" id="KPU42427.1"/>
    </source>
</evidence>
<dbReference type="Proteomes" id="UP000050326">
    <property type="component" value="Unassembled WGS sequence"/>
</dbReference>
<dbReference type="InterPro" id="IPR014287">
    <property type="entry name" value="Nase_Fe-Fe_AnfO"/>
</dbReference>
<proteinExistence type="predicted"/>
<sequence>MKKERMMRMKKNIEIAVLLDKNGDTSSVDDKGIIKIYKRVRGKWTVLKEILFYLDSSSGLRSIRDQISAIIDELGDCRVFVGEKVNGLVYNILEMKGFNSWEFEGKPADFLDYIQGKETEAESSESPCEAKFPPIPYPVEANQNGYYFMDLKPLQNIKSNVSSKQALLPFLKNTRFYELEIICSHVPQWFEIEFERLNLKGNIISRENNEYKIIVRPKTCNAAE</sequence>
<dbReference type="STRING" id="36849.OXPF_42120"/>
<protein>
    <submittedName>
        <fullName evidence="1">Iron only nitrogenase protein AnfO</fullName>
    </submittedName>
</protein>